<dbReference type="PANTHER" id="PTHR20882:SF14">
    <property type="entry name" value="CYTOPLASMIC TRNA 2-THIOLATION PROTEIN 2"/>
    <property type="match status" value="1"/>
</dbReference>
<protein>
    <recommendedName>
        <fullName evidence="3">Cytoplasmic tRNA 2-thiolation protein 2</fullName>
    </recommendedName>
</protein>
<name>A0ABR4LJR3_9EURO</name>
<dbReference type="EMBL" id="JBFXLQ010000038">
    <property type="protein sequence ID" value="KAL2864736.1"/>
    <property type="molecule type" value="Genomic_DNA"/>
</dbReference>
<keyword evidence="5" id="KW-1185">Reference proteome</keyword>
<dbReference type="RefSeq" id="XP_070883715.1">
    <property type="nucleotide sequence ID" value="XM_071031440.1"/>
</dbReference>
<evidence type="ECO:0000313" key="5">
    <source>
        <dbReference type="Proteomes" id="UP001610432"/>
    </source>
</evidence>
<dbReference type="Gene3D" id="3.40.50.620">
    <property type="entry name" value="HUPs"/>
    <property type="match status" value="1"/>
</dbReference>
<comment type="similarity">
    <text evidence="3">Belongs to the CTU2/NCS2 family.</text>
</comment>
<comment type="subcellular location">
    <subcellularLocation>
        <location evidence="3">Cytoplasm</location>
    </subcellularLocation>
</comment>
<gene>
    <name evidence="3" type="primary">NCS2</name>
    <name evidence="3" type="synonym">CTU2</name>
    <name evidence="4" type="ORF">BJX67DRAFT_373724</name>
</gene>
<accession>A0ABR4LJR3</accession>
<sequence length="368" mass="41363">MPGKQLSSPCMDCRDADSVFMIRSRRLCRNCYIRFVDYKVFRRMEKYRLRKDIPKTGPCRLLLPLSCGLGSAALLHMIHTQIEDFRSKPYGPAGFDLHVLLIDLSCISSRRLPRDDIVEVLQRRFPLASFTQLPLHSIFEFVPDLQEVLPKYAGQGYADDYLLSSKERLDAFRASISSATSAADVDSILLNRLVVAFAKRIDCLGVLWGDSDDRLAARTLASVSKGRGSSLTWQVSDGMSPFGLEFNFPLRDLFTVELQNYANSFPELADIIVPDTPLSDNVLTKNLSIDQLMLRYVSSQGTKYPGVMSNVTRTANKLEAPRMLTDRRRCALCDSFIHDLGGPTMDDKKSSSLPEFCYACDRSRPGLS</sequence>
<dbReference type="GeneID" id="98146512"/>
<comment type="pathway">
    <text evidence="3">tRNA modification; 5-methoxycarbonylmethyl-2-thiouridine-tRNA biosynthesis.</text>
</comment>
<comment type="caution">
    <text evidence="4">The sequence shown here is derived from an EMBL/GenBank/DDBJ whole genome shotgun (WGS) entry which is preliminary data.</text>
</comment>
<dbReference type="SUPFAM" id="SSF52402">
    <property type="entry name" value="Adenine nucleotide alpha hydrolases-like"/>
    <property type="match status" value="1"/>
</dbReference>
<dbReference type="PANTHER" id="PTHR20882">
    <property type="entry name" value="CYTOPLASMIC TRNA 2-THIOLATION PROTEIN 2"/>
    <property type="match status" value="1"/>
</dbReference>
<dbReference type="InterPro" id="IPR019407">
    <property type="entry name" value="CTU2"/>
</dbReference>
<dbReference type="Pfam" id="PF10288">
    <property type="entry name" value="CTU2"/>
    <property type="match status" value="1"/>
</dbReference>
<proteinExistence type="inferred from homology"/>
<dbReference type="Proteomes" id="UP001610432">
    <property type="component" value="Unassembled WGS sequence"/>
</dbReference>
<dbReference type="HAMAP" id="MF_03054">
    <property type="entry name" value="CTU2"/>
    <property type="match status" value="1"/>
</dbReference>
<comment type="function">
    <text evidence="3">Plays a central role in 2-thiolation of mcm(5)S(2)U at tRNA wobble positions of tRNA(Lys), tRNA(Glu) and tRNA(Gln). May act by forming a heterodimer with NCS6 that ligates sulfur from thiocarboxylated URM1 onto the uridine of tRNAs at wobble position. Prior mcm(5) tRNA modification by the elongator complex is required for 2-thiolation. May also be involved in protein urmylation.</text>
</comment>
<evidence type="ECO:0000256" key="1">
    <source>
        <dbReference type="ARBA" id="ARBA00022490"/>
    </source>
</evidence>
<reference evidence="4 5" key="1">
    <citation type="submission" date="2024-07" db="EMBL/GenBank/DDBJ databases">
        <title>Section-level genome sequencing and comparative genomics of Aspergillus sections Usti and Cavernicolus.</title>
        <authorList>
            <consortium name="Lawrence Berkeley National Laboratory"/>
            <person name="Nybo J.L."/>
            <person name="Vesth T.C."/>
            <person name="Theobald S."/>
            <person name="Frisvad J.C."/>
            <person name="Larsen T.O."/>
            <person name="Kjaerboelling I."/>
            <person name="Rothschild-Mancinelli K."/>
            <person name="Lyhne E.K."/>
            <person name="Kogle M.E."/>
            <person name="Barry K."/>
            <person name="Clum A."/>
            <person name="Na H."/>
            <person name="Ledsgaard L."/>
            <person name="Lin J."/>
            <person name="Lipzen A."/>
            <person name="Kuo A."/>
            <person name="Riley R."/>
            <person name="Mondo S."/>
            <person name="Labutti K."/>
            <person name="Haridas S."/>
            <person name="Pangalinan J."/>
            <person name="Salamov A.A."/>
            <person name="Simmons B.A."/>
            <person name="Magnuson J.K."/>
            <person name="Chen J."/>
            <person name="Drula E."/>
            <person name="Henrissat B."/>
            <person name="Wiebenga A."/>
            <person name="Lubbers R.J."/>
            <person name="Gomes A.C."/>
            <person name="Macurrencykelacurrency M.R."/>
            <person name="Stajich J."/>
            <person name="Grigoriev I.V."/>
            <person name="Mortensen U.H."/>
            <person name="De Vries R.P."/>
            <person name="Baker S.E."/>
            <person name="Andersen M.R."/>
        </authorList>
    </citation>
    <scope>NUCLEOTIDE SEQUENCE [LARGE SCALE GENOMIC DNA]</scope>
    <source>
        <strain evidence="4 5">CBS 449.75</strain>
    </source>
</reference>
<organism evidence="4 5">
    <name type="scientific">Aspergillus lucknowensis</name>
    <dbReference type="NCBI Taxonomy" id="176173"/>
    <lineage>
        <taxon>Eukaryota</taxon>
        <taxon>Fungi</taxon>
        <taxon>Dikarya</taxon>
        <taxon>Ascomycota</taxon>
        <taxon>Pezizomycotina</taxon>
        <taxon>Eurotiomycetes</taxon>
        <taxon>Eurotiomycetidae</taxon>
        <taxon>Eurotiales</taxon>
        <taxon>Aspergillaceae</taxon>
        <taxon>Aspergillus</taxon>
        <taxon>Aspergillus subgen. Nidulantes</taxon>
    </lineage>
</organism>
<evidence type="ECO:0000256" key="2">
    <source>
        <dbReference type="ARBA" id="ARBA00022694"/>
    </source>
</evidence>
<keyword evidence="2 3" id="KW-0819">tRNA processing</keyword>
<dbReference type="InterPro" id="IPR014729">
    <property type="entry name" value="Rossmann-like_a/b/a_fold"/>
</dbReference>
<keyword evidence="1 3" id="KW-0963">Cytoplasm</keyword>
<evidence type="ECO:0000256" key="3">
    <source>
        <dbReference type="HAMAP-Rule" id="MF_03054"/>
    </source>
</evidence>
<evidence type="ECO:0000313" key="4">
    <source>
        <dbReference type="EMBL" id="KAL2864736.1"/>
    </source>
</evidence>